<dbReference type="PROSITE" id="PS50893">
    <property type="entry name" value="ABC_TRANSPORTER_2"/>
    <property type="match status" value="1"/>
</dbReference>
<dbReference type="EMBL" id="SORI01000002">
    <property type="protein sequence ID" value="TDY63261.1"/>
    <property type="molecule type" value="Genomic_DNA"/>
</dbReference>
<evidence type="ECO:0000256" key="2">
    <source>
        <dbReference type="ARBA" id="ARBA00022741"/>
    </source>
</evidence>
<dbReference type="InterPro" id="IPR003593">
    <property type="entry name" value="AAA+_ATPase"/>
</dbReference>
<sequence length="375" mass="40968">MLHADFRDAAGSFSLNVSLDLGAETGVLFGRSGSGKSLTLRVLAGLRTPVEGRITLGGRVLFSSSERIHIPPRDRKVGLLFQNLALFPHMTALENVAFALPQGKRERAKAVEWLARVKMAGFEDRLPEKLSGGQRQRIALARALAAEPDLLLLDEPFSALDGPLRRSLRRELRDIRREAGIPMVYVTHQIEDLCSLGDRVTVMKDGATRESFPVGRLWERGARGEAWNALGWGNLFRGGIVCREGGFRFEGDTVSLDLDGGGLFPGEGLVFVAPDRIRILYPDLPVDPDLGKNIFTAAVEEIVPLGSSVRLYLASEDGTVWQAEHSSGSYEALRLHAGSQVRFAVPPAAAEVWMGPGSCAPEFIQNRAENLPHRS</sequence>
<dbReference type="Pfam" id="PF08402">
    <property type="entry name" value="TOBE_2"/>
    <property type="match status" value="1"/>
</dbReference>
<dbReference type="OrthoDB" id="9802264at2"/>
<proteinExistence type="predicted"/>
<evidence type="ECO:0000256" key="3">
    <source>
        <dbReference type="ARBA" id="ARBA00022840"/>
    </source>
</evidence>
<evidence type="ECO:0000256" key="1">
    <source>
        <dbReference type="ARBA" id="ARBA00022448"/>
    </source>
</evidence>
<feature type="domain" description="ABC transporter" evidence="4">
    <location>
        <begin position="1"/>
        <end position="230"/>
    </location>
</feature>
<dbReference type="InterPro" id="IPR017871">
    <property type="entry name" value="ABC_transporter-like_CS"/>
</dbReference>
<dbReference type="Proteomes" id="UP000295066">
    <property type="component" value="Unassembled WGS sequence"/>
</dbReference>
<comment type="caution">
    <text evidence="5">The sequence shown here is derived from an EMBL/GenBank/DDBJ whole genome shotgun (WGS) entry which is preliminary data.</text>
</comment>
<evidence type="ECO:0000313" key="6">
    <source>
        <dbReference type="Proteomes" id="UP000295066"/>
    </source>
</evidence>
<dbReference type="GO" id="GO:0016887">
    <property type="term" value="F:ATP hydrolysis activity"/>
    <property type="evidence" value="ECO:0007669"/>
    <property type="project" value="InterPro"/>
</dbReference>
<name>A0A4V3HGY9_9BACT</name>
<evidence type="ECO:0000259" key="4">
    <source>
        <dbReference type="PROSITE" id="PS50893"/>
    </source>
</evidence>
<dbReference type="Gene3D" id="3.40.50.300">
    <property type="entry name" value="P-loop containing nucleotide triphosphate hydrolases"/>
    <property type="match status" value="1"/>
</dbReference>
<organism evidence="5 6">
    <name type="scientific">Aminivibrio pyruvatiphilus</name>
    <dbReference type="NCBI Taxonomy" id="1005740"/>
    <lineage>
        <taxon>Bacteria</taxon>
        <taxon>Thermotogati</taxon>
        <taxon>Synergistota</taxon>
        <taxon>Synergistia</taxon>
        <taxon>Synergistales</taxon>
        <taxon>Aminobacteriaceae</taxon>
        <taxon>Aminivibrio</taxon>
    </lineage>
</organism>
<dbReference type="SUPFAM" id="SSF50331">
    <property type="entry name" value="MOP-like"/>
    <property type="match status" value="1"/>
</dbReference>
<dbReference type="InterPro" id="IPR003439">
    <property type="entry name" value="ABC_transporter-like_ATP-bd"/>
</dbReference>
<dbReference type="SUPFAM" id="SSF52540">
    <property type="entry name" value="P-loop containing nucleoside triphosphate hydrolases"/>
    <property type="match status" value="1"/>
</dbReference>
<keyword evidence="3 5" id="KW-0067">ATP-binding</keyword>
<dbReference type="AlphaFoldDB" id="A0A4V3HGY9"/>
<gene>
    <name evidence="5" type="ORF">C8D99_102242</name>
</gene>
<dbReference type="SMART" id="SM00382">
    <property type="entry name" value="AAA"/>
    <property type="match status" value="1"/>
</dbReference>
<dbReference type="InterPro" id="IPR013611">
    <property type="entry name" value="Transp-assoc_OB_typ2"/>
</dbReference>
<evidence type="ECO:0000313" key="5">
    <source>
        <dbReference type="EMBL" id="TDY63261.1"/>
    </source>
</evidence>
<protein>
    <submittedName>
        <fullName evidence="5">Molybdate transport system ATP-binding protein</fullName>
    </submittedName>
</protein>
<keyword evidence="1" id="KW-0813">Transport</keyword>
<dbReference type="PROSITE" id="PS00211">
    <property type="entry name" value="ABC_TRANSPORTER_1"/>
    <property type="match status" value="1"/>
</dbReference>
<reference evidence="5 6" key="1">
    <citation type="submission" date="2019-03" db="EMBL/GenBank/DDBJ databases">
        <title>Genomic Encyclopedia of Type Strains, Phase IV (KMG-IV): sequencing the most valuable type-strain genomes for metagenomic binning, comparative biology and taxonomic classification.</title>
        <authorList>
            <person name="Goeker M."/>
        </authorList>
    </citation>
    <scope>NUCLEOTIDE SEQUENCE [LARGE SCALE GENOMIC DNA]</scope>
    <source>
        <strain evidence="5 6">DSM 25964</strain>
    </source>
</reference>
<dbReference type="InterPro" id="IPR027417">
    <property type="entry name" value="P-loop_NTPase"/>
</dbReference>
<keyword evidence="6" id="KW-1185">Reference proteome</keyword>
<dbReference type="PANTHER" id="PTHR42781:SF4">
    <property type="entry name" value="SPERMIDINE_PUTRESCINE IMPORT ATP-BINDING PROTEIN POTA"/>
    <property type="match status" value="1"/>
</dbReference>
<dbReference type="PANTHER" id="PTHR42781">
    <property type="entry name" value="SPERMIDINE/PUTRESCINE IMPORT ATP-BINDING PROTEIN POTA"/>
    <property type="match status" value="1"/>
</dbReference>
<dbReference type="GO" id="GO:0043190">
    <property type="term" value="C:ATP-binding cassette (ABC) transporter complex"/>
    <property type="evidence" value="ECO:0007669"/>
    <property type="project" value="InterPro"/>
</dbReference>
<dbReference type="Pfam" id="PF00005">
    <property type="entry name" value="ABC_tran"/>
    <property type="match status" value="1"/>
</dbReference>
<dbReference type="InterPro" id="IPR050093">
    <property type="entry name" value="ABC_SmlMolc_Importer"/>
</dbReference>
<dbReference type="GO" id="GO:0005524">
    <property type="term" value="F:ATP binding"/>
    <property type="evidence" value="ECO:0007669"/>
    <property type="project" value="UniProtKB-KW"/>
</dbReference>
<keyword evidence="2" id="KW-0547">Nucleotide-binding</keyword>
<dbReference type="InterPro" id="IPR008995">
    <property type="entry name" value="Mo/tungstate-bd_C_term_dom"/>
</dbReference>
<dbReference type="GO" id="GO:0022857">
    <property type="term" value="F:transmembrane transporter activity"/>
    <property type="evidence" value="ECO:0007669"/>
    <property type="project" value="InterPro"/>
</dbReference>
<accession>A0A4V3HGY9</accession>